<dbReference type="Pfam" id="PF00990">
    <property type="entry name" value="GGDEF"/>
    <property type="match status" value="1"/>
</dbReference>
<dbReference type="RefSeq" id="WP_085916050.1">
    <property type="nucleotide sequence ID" value="NZ_AP018920.1"/>
</dbReference>
<comment type="caution">
    <text evidence="2">The sequence shown here is derived from an EMBL/GenBank/DDBJ whole genome shotgun (WGS) entry which is preliminary data.</text>
</comment>
<dbReference type="STRING" id="2074.BG845_05966"/>
<dbReference type="SUPFAM" id="SSF55073">
    <property type="entry name" value="Nucleotide cyclase"/>
    <property type="match status" value="1"/>
</dbReference>
<dbReference type="SMART" id="SM00267">
    <property type="entry name" value="GGDEF"/>
    <property type="match status" value="1"/>
</dbReference>
<dbReference type="Proteomes" id="UP000194360">
    <property type="component" value="Unassembled WGS sequence"/>
</dbReference>
<dbReference type="AlphaFoldDB" id="A0A1Y2MJQ4"/>
<dbReference type="InterPro" id="IPR000160">
    <property type="entry name" value="GGDEF_dom"/>
</dbReference>
<dbReference type="GO" id="GO:0052621">
    <property type="term" value="F:diguanylate cyclase activity"/>
    <property type="evidence" value="ECO:0007669"/>
    <property type="project" value="UniProtKB-EC"/>
</dbReference>
<reference evidence="2 3" key="1">
    <citation type="submission" date="2016-09" db="EMBL/GenBank/DDBJ databases">
        <title>Pseudonocardia autotrophica DSM535, a candidate organism with high potential of specific P450 cytochromes.</title>
        <authorList>
            <person name="Grumaz C."/>
            <person name="Vainshtein Y."/>
            <person name="Kirstahler P."/>
            <person name="Sohn K."/>
        </authorList>
    </citation>
    <scope>NUCLEOTIDE SEQUENCE [LARGE SCALE GENOMIC DNA]</scope>
    <source>
        <strain evidence="2 3">DSM 535</strain>
    </source>
</reference>
<dbReference type="EMBL" id="MIGB01000050">
    <property type="protein sequence ID" value="OSY35526.1"/>
    <property type="molecule type" value="Genomic_DNA"/>
</dbReference>
<dbReference type="GO" id="GO:0005886">
    <property type="term" value="C:plasma membrane"/>
    <property type="evidence" value="ECO:0007669"/>
    <property type="project" value="TreeGrafter"/>
</dbReference>
<keyword evidence="2" id="KW-0808">Transferase</keyword>
<dbReference type="NCBIfam" id="TIGR00254">
    <property type="entry name" value="GGDEF"/>
    <property type="match status" value="1"/>
</dbReference>
<dbReference type="Gene3D" id="3.30.70.270">
    <property type="match status" value="1"/>
</dbReference>
<dbReference type="CDD" id="cd01949">
    <property type="entry name" value="GGDEF"/>
    <property type="match status" value="1"/>
</dbReference>
<name>A0A1Y2MJQ4_PSEAH</name>
<evidence type="ECO:0000313" key="2">
    <source>
        <dbReference type="EMBL" id="OSY35526.1"/>
    </source>
</evidence>
<evidence type="ECO:0000313" key="3">
    <source>
        <dbReference type="Proteomes" id="UP000194360"/>
    </source>
</evidence>
<sequence length="171" mass="18368">MSRVERELDLARRDVTSSAVLVLDLDHFKRVNDEHGHLAGDEVLRAVGAAVTAEIRDRDVAGRFGGEEFLVFLGGLRGRPPSCVAAARDAAERIRRRVRALEVQVSGDSGSQPLRGLSVSIGVSWCSPGAAALPDLLARADEALYVAKRAGRNRVEVHEGEAEHRSPTSPG</sequence>
<keyword evidence="2" id="KW-0548">Nucleotidyltransferase</keyword>
<keyword evidence="3" id="KW-1185">Reference proteome</keyword>
<dbReference type="InterPro" id="IPR029787">
    <property type="entry name" value="Nucleotide_cyclase"/>
</dbReference>
<dbReference type="GO" id="GO:1902201">
    <property type="term" value="P:negative regulation of bacterial-type flagellum-dependent cell motility"/>
    <property type="evidence" value="ECO:0007669"/>
    <property type="project" value="TreeGrafter"/>
</dbReference>
<organism evidence="2 3">
    <name type="scientific">Pseudonocardia autotrophica</name>
    <name type="common">Amycolata autotrophica</name>
    <name type="synonym">Nocardia autotrophica</name>
    <dbReference type="NCBI Taxonomy" id="2074"/>
    <lineage>
        <taxon>Bacteria</taxon>
        <taxon>Bacillati</taxon>
        <taxon>Actinomycetota</taxon>
        <taxon>Actinomycetes</taxon>
        <taxon>Pseudonocardiales</taxon>
        <taxon>Pseudonocardiaceae</taxon>
        <taxon>Pseudonocardia</taxon>
    </lineage>
</organism>
<accession>A0A1Y2MJQ4</accession>
<dbReference type="PANTHER" id="PTHR45138:SF9">
    <property type="entry name" value="DIGUANYLATE CYCLASE DGCM-RELATED"/>
    <property type="match status" value="1"/>
</dbReference>
<dbReference type="InterPro" id="IPR050469">
    <property type="entry name" value="Diguanylate_Cyclase"/>
</dbReference>
<dbReference type="GO" id="GO:0043709">
    <property type="term" value="P:cell adhesion involved in single-species biofilm formation"/>
    <property type="evidence" value="ECO:0007669"/>
    <property type="project" value="TreeGrafter"/>
</dbReference>
<dbReference type="InterPro" id="IPR043128">
    <property type="entry name" value="Rev_trsase/Diguanyl_cyclase"/>
</dbReference>
<feature type="domain" description="GGDEF" evidence="1">
    <location>
        <begin position="16"/>
        <end position="160"/>
    </location>
</feature>
<dbReference type="PROSITE" id="PS50887">
    <property type="entry name" value="GGDEF"/>
    <property type="match status" value="1"/>
</dbReference>
<proteinExistence type="predicted"/>
<gene>
    <name evidence="2" type="primary">dosC_2</name>
    <name evidence="2" type="ORF">BG845_05966</name>
</gene>
<dbReference type="EC" id="2.7.7.65" evidence="2"/>
<evidence type="ECO:0000259" key="1">
    <source>
        <dbReference type="PROSITE" id="PS50887"/>
    </source>
</evidence>
<protein>
    <submittedName>
        <fullName evidence="2">Diguanylate cyclase DosC</fullName>
        <ecNumber evidence="2">2.7.7.65</ecNumber>
    </submittedName>
</protein>
<dbReference type="PANTHER" id="PTHR45138">
    <property type="entry name" value="REGULATORY COMPONENTS OF SENSORY TRANSDUCTION SYSTEM"/>
    <property type="match status" value="1"/>
</dbReference>